<comment type="caution">
    <text evidence="3">The sequence shown here is derived from an EMBL/GenBank/DDBJ whole genome shotgun (WGS) entry which is preliminary data.</text>
</comment>
<feature type="domain" description="HTH merR-type" evidence="2">
    <location>
        <begin position="8"/>
        <end position="77"/>
    </location>
</feature>
<keyword evidence="4" id="KW-1185">Reference proteome</keyword>
<dbReference type="CDD" id="cd00592">
    <property type="entry name" value="HTH_MerR-like"/>
    <property type="match status" value="1"/>
</dbReference>
<dbReference type="InterPro" id="IPR000551">
    <property type="entry name" value="MerR-type_HTH_dom"/>
</dbReference>
<dbReference type="PROSITE" id="PS50937">
    <property type="entry name" value="HTH_MERR_2"/>
    <property type="match status" value="1"/>
</dbReference>
<dbReference type="InterPro" id="IPR047057">
    <property type="entry name" value="MerR_fam"/>
</dbReference>
<dbReference type="PANTHER" id="PTHR30204:SF93">
    <property type="entry name" value="HTH MERR-TYPE DOMAIN-CONTAINING PROTEIN"/>
    <property type="match status" value="1"/>
</dbReference>
<dbReference type="SUPFAM" id="SSF46955">
    <property type="entry name" value="Putative DNA-binding domain"/>
    <property type="match status" value="1"/>
</dbReference>
<reference evidence="3 4" key="1">
    <citation type="journal article" date="2019" name="Int. J. Syst. Evol. Microbiol.">
        <title>The Global Catalogue of Microorganisms (GCM) 10K type strain sequencing project: providing services to taxonomists for standard genome sequencing and annotation.</title>
        <authorList>
            <consortium name="The Broad Institute Genomics Platform"/>
            <consortium name="The Broad Institute Genome Sequencing Center for Infectious Disease"/>
            <person name="Wu L."/>
            <person name="Ma J."/>
        </authorList>
    </citation>
    <scope>NUCLEOTIDE SEQUENCE [LARGE SCALE GENOMIC DNA]</scope>
    <source>
        <strain evidence="3 4">JCM 9088</strain>
    </source>
</reference>
<dbReference type="RefSeq" id="WP_344495489.1">
    <property type="nucleotide sequence ID" value="NZ_BAAAUD010000034.1"/>
</dbReference>
<evidence type="ECO:0000313" key="3">
    <source>
        <dbReference type="EMBL" id="GAA2943850.1"/>
    </source>
</evidence>
<evidence type="ECO:0000313" key="4">
    <source>
        <dbReference type="Proteomes" id="UP001500403"/>
    </source>
</evidence>
<organism evidence="3 4">
    <name type="scientific">Streptomyces enissocaesilis</name>
    <dbReference type="NCBI Taxonomy" id="332589"/>
    <lineage>
        <taxon>Bacteria</taxon>
        <taxon>Bacillati</taxon>
        <taxon>Actinomycetota</taxon>
        <taxon>Actinomycetes</taxon>
        <taxon>Kitasatosporales</taxon>
        <taxon>Streptomycetaceae</taxon>
        <taxon>Streptomyces</taxon>
        <taxon>Streptomyces rochei group</taxon>
    </lineage>
</organism>
<dbReference type="Proteomes" id="UP001500403">
    <property type="component" value="Unassembled WGS sequence"/>
</dbReference>
<evidence type="ECO:0000259" key="2">
    <source>
        <dbReference type="PROSITE" id="PS50937"/>
    </source>
</evidence>
<dbReference type="PANTHER" id="PTHR30204">
    <property type="entry name" value="REDOX-CYCLING DRUG-SENSING TRANSCRIPTIONAL ACTIVATOR SOXR"/>
    <property type="match status" value="1"/>
</dbReference>
<evidence type="ECO:0000256" key="1">
    <source>
        <dbReference type="ARBA" id="ARBA00023125"/>
    </source>
</evidence>
<dbReference type="PRINTS" id="PR00040">
    <property type="entry name" value="HTHMERR"/>
</dbReference>
<accession>A0ABN3XAT2</accession>
<keyword evidence="1" id="KW-0238">DNA-binding</keyword>
<dbReference type="Gene3D" id="1.10.1660.10">
    <property type="match status" value="1"/>
</dbReference>
<dbReference type="EMBL" id="BAAAUD010000034">
    <property type="protein sequence ID" value="GAA2943850.1"/>
    <property type="molecule type" value="Genomic_DNA"/>
</dbReference>
<dbReference type="Pfam" id="PF13411">
    <property type="entry name" value="MerR_1"/>
    <property type="match status" value="1"/>
</dbReference>
<dbReference type="SMART" id="SM00422">
    <property type="entry name" value="HTH_MERR"/>
    <property type="match status" value="1"/>
</dbReference>
<sequence>MFTSRDGLCSIGELAGHAGVTVKTVRFYSDRGLLPEASRSAGGHRRYGPEALDRLRLIRSLRTLDLPVPEVRRILDEEDAAGRVLEDAVAGQLRALGSELRALRWREAGLRLVQECPPGERADRLRLIGAVTSPPNTEAPARFWRAWLPPRMPARATAAFLEVAVVQPPEDPSPAQVLAFARLHALTSRPCGSPEHCRPEAHRAAGGRGAAVLYAGLAEAYELAGGQLRWNRPPAPGEALDCFVAVYARVHGTRDTAEFRRLLAGQLASDPRIDRYWELAAEVATPPGGRPEPTPGVAHDWLLAALDAQTARTEQPTRVARTAT</sequence>
<gene>
    <name evidence="3" type="ORF">GCM10010446_31400</name>
</gene>
<dbReference type="InterPro" id="IPR009061">
    <property type="entry name" value="DNA-bd_dom_put_sf"/>
</dbReference>
<proteinExistence type="predicted"/>
<protein>
    <submittedName>
        <fullName evidence="3">MerR family transcriptional regulator</fullName>
    </submittedName>
</protein>
<name>A0ABN3XAT2_9ACTN</name>